<evidence type="ECO:0000313" key="2">
    <source>
        <dbReference type="Proteomes" id="UP000789366"/>
    </source>
</evidence>
<sequence>EEDISNTVEIQSIDCTEAMNNVEDIVDHENLNNKENNENLLLVDITDITNTGHQILRQSACRNLEDYTEKMVNYMSKGKKWPVSYEIGDLVRISIPKIDRFGVDRSKFDVIDICFSAGELDPLNAAEFPELDIIPPTNISVREASRLQ</sequence>
<accession>A0ACA9QV74</accession>
<protein>
    <submittedName>
        <fullName evidence="1">10619_t:CDS:1</fullName>
    </submittedName>
</protein>
<gene>
    <name evidence="1" type="ORF">SPELUC_LOCUS15414</name>
</gene>
<proteinExistence type="predicted"/>
<keyword evidence="2" id="KW-1185">Reference proteome</keyword>
<dbReference type="Proteomes" id="UP000789366">
    <property type="component" value="Unassembled WGS sequence"/>
</dbReference>
<feature type="non-terminal residue" evidence="1">
    <location>
        <position position="148"/>
    </location>
</feature>
<comment type="caution">
    <text evidence="1">The sequence shown here is derived from an EMBL/GenBank/DDBJ whole genome shotgun (WGS) entry which is preliminary data.</text>
</comment>
<evidence type="ECO:0000313" key="1">
    <source>
        <dbReference type="EMBL" id="CAG8765383.1"/>
    </source>
</evidence>
<name>A0ACA9QV74_9GLOM</name>
<reference evidence="1" key="1">
    <citation type="submission" date="2021-06" db="EMBL/GenBank/DDBJ databases">
        <authorList>
            <person name="Kallberg Y."/>
            <person name="Tangrot J."/>
            <person name="Rosling A."/>
        </authorList>
    </citation>
    <scope>NUCLEOTIDE SEQUENCE</scope>
    <source>
        <strain evidence="1">28 12/20/2015</strain>
    </source>
</reference>
<organism evidence="1 2">
    <name type="scientific">Cetraspora pellucida</name>
    <dbReference type="NCBI Taxonomy" id="1433469"/>
    <lineage>
        <taxon>Eukaryota</taxon>
        <taxon>Fungi</taxon>
        <taxon>Fungi incertae sedis</taxon>
        <taxon>Mucoromycota</taxon>
        <taxon>Glomeromycotina</taxon>
        <taxon>Glomeromycetes</taxon>
        <taxon>Diversisporales</taxon>
        <taxon>Gigasporaceae</taxon>
        <taxon>Cetraspora</taxon>
    </lineage>
</organism>
<dbReference type="EMBL" id="CAJVPW010050795">
    <property type="protein sequence ID" value="CAG8765383.1"/>
    <property type="molecule type" value="Genomic_DNA"/>
</dbReference>
<feature type="non-terminal residue" evidence="1">
    <location>
        <position position="1"/>
    </location>
</feature>